<dbReference type="PRINTS" id="PR00111">
    <property type="entry name" value="ABHYDROLASE"/>
</dbReference>
<gene>
    <name evidence="2" type="ORF">L2764_21940</name>
</gene>
<keyword evidence="3" id="KW-1185">Reference proteome</keyword>
<dbReference type="GO" id="GO:0016787">
    <property type="term" value="F:hydrolase activity"/>
    <property type="evidence" value="ECO:0007669"/>
    <property type="project" value="UniProtKB-KW"/>
</dbReference>
<sequence length="287" mass="32839">MKITRKDHRYFNTSDNVKLHYIDKGSGQPLLIVPGFAQSVEQYEHQINGLCDRYRILAVDMRGHGDSEKVGYGYKVARFSKDLHEFITFLNLTDVVLLGHSLGTAVIWTYLELFSVERVSKLICISQPAVMISNPLWSSIEMENYGPLASSASLMDVVNSFTHGKGDAYSSVMLERMLSENISTLDKQWLFNSSLKLPRKQAAELMYNCFHQDWRDLLPRIKLPTLIIVGRAGLISASSQIWLHKQIIHSKIVIFEEDEGGKHFMFYENPVKFNQVVDQFIQSDKSE</sequence>
<accession>A0ABT0LHX4</accession>
<feature type="domain" description="AB hydrolase-1" evidence="1">
    <location>
        <begin position="29"/>
        <end position="131"/>
    </location>
</feature>
<protein>
    <submittedName>
        <fullName evidence="2">Alpha/beta hydrolase</fullName>
    </submittedName>
</protein>
<dbReference type="PANTHER" id="PTHR43798:SF33">
    <property type="entry name" value="HYDROLASE, PUTATIVE (AFU_ORTHOLOGUE AFUA_2G14860)-RELATED"/>
    <property type="match status" value="1"/>
</dbReference>
<evidence type="ECO:0000313" key="2">
    <source>
        <dbReference type="EMBL" id="MCL1127065.1"/>
    </source>
</evidence>
<dbReference type="Pfam" id="PF00561">
    <property type="entry name" value="Abhydrolase_1"/>
    <property type="match status" value="1"/>
</dbReference>
<keyword evidence="2" id="KW-0378">Hydrolase</keyword>
<comment type="caution">
    <text evidence="2">The sequence shown here is derived from an EMBL/GenBank/DDBJ whole genome shotgun (WGS) entry which is preliminary data.</text>
</comment>
<dbReference type="InterPro" id="IPR029058">
    <property type="entry name" value="AB_hydrolase_fold"/>
</dbReference>
<dbReference type="InterPro" id="IPR000073">
    <property type="entry name" value="AB_hydrolase_1"/>
</dbReference>
<dbReference type="InterPro" id="IPR050266">
    <property type="entry name" value="AB_hydrolase_sf"/>
</dbReference>
<dbReference type="PANTHER" id="PTHR43798">
    <property type="entry name" value="MONOACYLGLYCEROL LIPASE"/>
    <property type="match status" value="1"/>
</dbReference>
<proteinExistence type="predicted"/>
<dbReference type="RefSeq" id="WP_248942473.1">
    <property type="nucleotide sequence ID" value="NZ_JAKIKS010000125.1"/>
</dbReference>
<name>A0ABT0LHX4_9GAMM</name>
<organism evidence="2 3">
    <name type="scientific">Shewanella surugensis</name>
    <dbReference type="NCBI Taxonomy" id="212020"/>
    <lineage>
        <taxon>Bacteria</taxon>
        <taxon>Pseudomonadati</taxon>
        <taxon>Pseudomonadota</taxon>
        <taxon>Gammaproteobacteria</taxon>
        <taxon>Alteromonadales</taxon>
        <taxon>Shewanellaceae</taxon>
        <taxon>Shewanella</taxon>
    </lineage>
</organism>
<dbReference type="Gene3D" id="3.40.50.1820">
    <property type="entry name" value="alpha/beta hydrolase"/>
    <property type="match status" value="1"/>
</dbReference>
<evidence type="ECO:0000313" key="3">
    <source>
        <dbReference type="Proteomes" id="UP001203423"/>
    </source>
</evidence>
<evidence type="ECO:0000259" key="1">
    <source>
        <dbReference type="Pfam" id="PF00561"/>
    </source>
</evidence>
<dbReference type="EMBL" id="JAKIKS010000125">
    <property type="protein sequence ID" value="MCL1127065.1"/>
    <property type="molecule type" value="Genomic_DNA"/>
</dbReference>
<dbReference type="SUPFAM" id="SSF53474">
    <property type="entry name" value="alpha/beta-Hydrolases"/>
    <property type="match status" value="1"/>
</dbReference>
<reference evidence="2 3" key="1">
    <citation type="submission" date="2022-01" db="EMBL/GenBank/DDBJ databases">
        <title>Whole genome-based taxonomy of the Shewanellaceae.</title>
        <authorList>
            <person name="Martin-Rodriguez A.J."/>
        </authorList>
    </citation>
    <scope>NUCLEOTIDE SEQUENCE [LARGE SCALE GENOMIC DNA]</scope>
    <source>
        <strain evidence="2 3">DSM 17177</strain>
    </source>
</reference>
<dbReference type="Proteomes" id="UP001203423">
    <property type="component" value="Unassembled WGS sequence"/>
</dbReference>